<feature type="region of interest" description="Disordered" evidence="2">
    <location>
        <begin position="249"/>
        <end position="275"/>
    </location>
</feature>
<protein>
    <recommendedName>
        <fullName evidence="3">C2H2-type domain-containing protein</fullName>
    </recommendedName>
</protein>
<keyword evidence="1" id="KW-0863">Zinc-finger</keyword>
<evidence type="ECO:0000259" key="3">
    <source>
        <dbReference type="PROSITE" id="PS50157"/>
    </source>
</evidence>
<dbReference type="AlphaFoldDB" id="A0A4Y9Z9U9"/>
<evidence type="ECO:0000256" key="2">
    <source>
        <dbReference type="SAM" id="MobiDB-lite"/>
    </source>
</evidence>
<evidence type="ECO:0000256" key="1">
    <source>
        <dbReference type="PROSITE-ProRule" id="PRU00042"/>
    </source>
</evidence>
<evidence type="ECO:0000313" key="4">
    <source>
        <dbReference type="EMBL" id="TFY70787.1"/>
    </source>
</evidence>
<dbReference type="InterPro" id="IPR013087">
    <property type="entry name" value="Znf_C2H2_type"/>
</dbReference>
<dbReference type="Proteomes" id="UP000298327">
    <property type="component" value="Unassembled WGS sequence"/>
</dbReference>
<keyword evidence="5" id="KW-1185">Reference proteome</keyword>
<sequence length="380" mass="42367">MTSYPYRTHPSPFAEDRDMPAAQNMSLPHRSVATGHQVTVDWLDDDCILTPGVSQPYYDKTSRDDYMPTVVVGIINPQMPTPVEIPSLQYGPGEDHVHAHSYRQPTASGSLFQQDPYNISLNGQLGHSHAPRTSITTSAPRVAPYPQQIPVPADRRRASHHGRDICRYPQHEPSAGRTTGNLSFDVNGQYHMEIHDKYSHSNRLSNVRCGSSPVRSGNAVEALYPIFRNQPAQERTGYSGDGYTVRKSSLEGPSTPSYGAGLHRSEGEGQLKRSRTKITDTDSLPILQNKAGEYLCPHPTCGQGLNRAADARRHFRKHEGDEWQCPRCDTRCGRHDLALRHFKLKHDRNGPSAGEEIKAIVRVQEGWQSAGNYPAMEVPY</sequence>
<comment type="caution">
    <text evidence="4">The sequence shown here is derived from an EMBL/GenBank/DDBJ whole genome shotgun (WGS) entry which is preliminary data.</text>
</comment>
<keyword evidence="1" id="KW-0862">Zinc</keyword>
<organism evidence="4 5">
    <name type="scientific">Dentipellis fragilis</name>
    <dbReference type="NCBI Taxonomy" id="205917"/>
    <lineage>
        <taxon>Eukaryota</taxon>
        <taxon>Fungi</taxon>
        <taxon>Dikarya</taxon>
        <taxon>Basidiomycota</taxon>
        <taxon>Agaricomycotina</taxon>
        <taxon>Agaricomycetes</taxon>
        <taxon>Russulales</taxon>
        <taxon>Hericiaceae</taxon>
        <taxon>Dentipellis</taxon>
    </lineage>
</organism>
<keyword evidence="1" id="KW-0479">Metal-binding</keyword>
<dbReference type="PROSITE" id="PS50157">
    <property type="entry name" value="ZINC_FINGER_C2H2_2"/>
    <property type="match status" value="1"/>
</dbReference>
<evidence type="ECO:0000313" key="5">
    <source>
        <dbReference type="Proteomes" id="UP000298327"/>
    </source>
</evidence>
<gene>
    <name evidence="4" type="ORF">EVG20_g2207</name>
</gene>
<feature type="domain" description="C2H2-type" evidence="3">
    <location>
        <begin position="294"/>
        <end position="323"/>
    </location>
</feature>
<dbReference type="PROSITE" id="PS00028">
    <property type="entry name" value="ZINC_FINGER_C2H2_1"/>
    <property type="match status" value="2"/>
</dbReference>
<dbReference type="SMART" id="SM00355">
    <property type="entry name" value="ZnF_C2H2"/>
    <property type="match status" value="2"/>
</dbReference>
<name>A0A4Y9Z9U9_9AGAM</name>
<accession>A0A4Y9Z9U9</accession>
<proteinExistence type="predicted"/>
<dbReference type="GO" id="GO:0008270">
    <property type="term" value="F:zinc ion binding"/>
    <property type="evidence" value="ECO:0007669"/>
    <property type="project" value="UniProtKB-KW"/>
</dbReference>
<reference evidence="4 5" key="1">
    <citation type="submission" date="2019-02" db="EMBL/GenBank/DDBJ databases">
        <title>Genome sequencing of the rare red list fungi Dentipellis fragilis.</title>
        <authorList>
            <person name="Buettner E."/>
            <person name="Kellner H."/>
        </authorList>
    </citation>
    <scope>NUCLEOTIDE SEQUENCE [LARGE SCALE GENOMIC DNA]</scope>
    <source>
        <strain evidence="4 5">DSM 105465</strain>
    </source>
</reference>
<dbReference type="EMBL" id="SEOQ01000082">
    <property type="protein sequence ID" value="TFY70787.1"/>
    <property type="molecule type" value="Genomic_DNA"/>
</dbReference>
<dbReference type="OrthoDB" id="10379499at2759"/>
<dbReference type="Gene3D" id="3.30.160.60">
    <property type="entry name" value="Classic Zinc Finger"/>
    <property type="match status" value="1"/>
</dbReference>